<organism evidence="2 3">
    <name type="scientific">Paramecium octaurelia</name>
    <dbReference type="NCBI Taxonomy" id="43137"/>
    <lineage>
        <taxon>Eukaryota</taxon>
        <taxon>Sar</taxon>
        <taxon>Alveolata</taxon>
        <taxon>Ciliophora</taxon>
        <taxon>Intramacronucleata</taxon>
        <taxon>Oligohymenophorea</taxon>
        <taxon>Peniculida</taxon>
        <taxon>Parameciidae</taxon>
        <taxon>Paramecium</taxon>
    </lineage>
</organism>
<sequence>MNIQLWHFLFVKKSKNSLLVTINFYEGRKVKEYSFESNVNHFNQIRFKVTTEIDINPELCHLSCFECDGPTKYDCLSCDSSTNRIYNQQQKACVCLYGKIDIDGECKDYLSFQLNLAQGNEKEFQCSYGYFEFEDQCFKCPSKIKERLITCIECITNPKTWINNPYCQYNYVTNDNQLPFTKQDEGIQQYFFDEKDLKLSENSEQQSDIYSDYTQTFVRFSHFFCLQCKSSIKSSKCVILQNCLKCQIQISQQRCSKCLPQYLLTDGACLIRQYMQTPTVIVCETPYYQTYYYTCILCPIENCLYCFDYLTDDVQKNTIFYKWSDNRINAIDLQVEIGCAQCREGYIFDFKIGQCLFQQPQIYNCLRSFVNQQGEEQCILSSNDDFSIAPQIISCAHYISHCQQCYKNIQGIVKCIICEIGYIAQYTSGLCEFIWIDEQKQSLAMFYDENIWRYLVQSFTMLFAKINYSYLQYSFNQYIIECFDGYQLVHNKCAEYCDQNCQRCQKQISSASFTCDLCSLNPYQDPYRVQENGKCIICPSFCILCQIRSNNGIMSINPYYKTNDINTQFTTQCIKSISTSNIQIDPYLQIAQYIYDPNQIAFEYSVTLSCQNSSEIFYPGLEKFFENNFDFSYFNEIGLQQFFLIISIQDKAICEPNYYDITNQIQTKVFSIQAIKLSLQGTLSVFSLYQIYNFNQIELNNLLVNIEKNLKINFDNNKKAIDYQIQNSSFYSNKLKPISFSISMNFYKRCKIHNVSILNANIDNQIIFQIDQSTADEDILIQSFFLRDCIMSNAVLFNFNTTSKKHIFIETLLIDGCQLNNFTLLNIKLMKESSQIKIKDVTITNSIISNSSILQNYDNNLLSFESLQIIENQIINSQLIKFSKDLFCFHFLLKKNVFEQSILFWKQFSIDYQYEIKLDDFDISSNILQNFQVLIIDQNKIKAIKIELTNIAFKDNSNPKKEIQDYAFILSCSNILVQNISILNTFNHRYFYLYNISVIVFRNVSVQNELQQFKIPLSQDCAINNYQYSKLLSVKGFQTLNLGFIQFTNQITIDQSFIDIQSNDLIINKIQEDITIQNITFNRNILTKISQGNYFSIISIYSDKVQSIYLQNILYEENSYYQYTEDPKQTSASLLFINSMNSSIVLQNIQCFQNSLTNSSNSFIAISASKAKVVQIKVFQHNYLKMEFWNKYYDIQLQSDLNQIEVNYMIEQILSIKNKGGVMQIIADKFTLQNGQFQYIIAKSSSVLDIITRGNGIVILEYCSISNSQNNLLSNQEQEGSISINSENSYLTMMLQNFNFTEVNNQLAPAIISLKPSEISNNILIKNVQISNCFSLINLFLAFIFPAEQADYNQVTIEEIFIHQIQEGQLQYNRQLNILEPIILSKITQNNAIFNIQGCNLKFHSVKFEGFALIGFINLINCKKIQIVNIQLSQITIFYNLNLLHIEYVAQFKSIIQILNLKIYEISMFNNQNYTLTPQIYPNFYIEHPKCQKLKIVSLPVNGKVLEVKQNNFELIQSYSTQNGSILYIKSSNNLTKIRLESILLKNNDCKTCKNGLIYFQLVDFLKIKIQELSCNGNQVQKYGCITALSDKQIQGKLIIRNSLFINNTGGQGIAVSSINVKTVLLNNKILNNTATSLGGGLYLDLNNKDFNIISTLIQYNKAREGGGIYLTSESILSEMNFAKSLILFNHAELTTNNLQELPSHLDLSINNQIMPSDFILDQISIKSLKLSPYQIIQQGKEIMESKLMILSNQETAKFDLYDPKKNKFTSYINELSIQFKNRFNEQLLNFTNSTCQIIEQIFDIKKQTKLESINVSSIQFNQTTSKFDLGMLTFTFDPYNQTDKQYEIQIYCKTKNQIQELSYNIKVKSLLCQLGEFYVLNGCLTCQSNQGFYSVTYNATKCSIFDKTKFEAITSNSINLKPGFWRPHQESDLINDCFKNIESCKGGWLVGDDICKTGYIGGLCEECDKHNIRGDGYYFKNDQSTCWNCSDVSINIVSLILITAWVFLSTFITLASVEKTNQLFALFKLIQKFAHILFKMNLNQESILLKLFLNYTWIFSVIFTFNIEFSFSFIFVNSISDTSYFLTRNLDCELSQSFEIDLIYARTLMMLTLITFQIFIIQVVVNIISLLEIAKLRNNIISITLIYMYIQNYAALINQFFSILAKREISDIEYVQGDVSLLFGSSTHSAWMYKFALPISLLLGLIIPMSLLLFLYQNRQLFDKIPFRRHIGYLFNEYSVNRSFWEWVKLWKKTIIIVILIYFETNVYFKGVLIGICLTIYQIITSTYLPYIYPKLNRLDLISGQFCLIAIFFAAVQYLCEQQGDYVQARILSILIVLICFKFSFPYLHDIISAYYSKYKDKILTLLITIINTLLPKSSLIFKLNRKLDQWRQRSSRIEKNVKKLRFHTIQKKRQEKKELQKICVPTLSLNKNGELKFKLLNL</sequence>
<dbReference type="EMBL" id="CAJJDP010000130">
    <property type="protein sequence ID" value="CAD8203419.1"/>
    <property type="molecule type" value="Genomic_DNA"/>
</dbReference>
<evidence type="ECO:0000313" key="3">
    <source>
        <dbReference type="Proteomes" id="UP000683925"/>
    </source>
</evidence>
<feature type="transmembrane region" description="Helical" evidence="1">
    <location>
        <begin position="2141"/>
        <end position="2162"/>
    </location>
</feature>
<dbReference type="OMA" id="IVILEYC"/>
<keyword evidence="3" id="KW-1185">Reference proteome</keyword>
<feature type="transmembrane region" description="Helical" evidence="1">
    <location>
        <begin position="1997"/>
        <end position="2018"/>
    </location>
</feature>
<keyword evidence="1" id="KW-0812">Transmembrane</keyword>
<dbReference type="CDD" id="cd00064">
    <property type="entry name" value="FU"/>
    <property type="match status" value="1"/>
</dbReference>
<dbReference type="PANTHER" id="PTHR11319">
    <property type="entry name" value="G PROTEIN-COUPLED RECEPTOR-RELATED"/>
    <property type="match status" value="1"/>
</dbReference>
<comment type="caution">
    <text evidence="2">The sequence shown here is derived from an EMBL/GenBank/DDBJ whole genome shotgun (WGS) entry which is preliminary data.</text>
</comment>
<feature type="transmembrane region" description="Helical" evidence="1">
    <location>
        <begin position="2196"/>
        <end position="2217"/>
    </location>
</feature>
<name>A0A8S1XQG3_PAROT</name>
<protein>
    <recommendedName>
        <fullName evidence="4">Transmembrane protein</fullName>
    </recommendedName>
</protein>
<keyword evidence="1" id="KW-0472">Membrane</keyword>
<feature type="transmembrane region" description="Helical" evidence="1">
    <location>
        <begin position="2053"/>
        <end position="2077"/>
    </location>
</feature>
<feature type="transmembrane region" description="Helical" evidence="1">
    <location>
        <begin position="2364"/>
        <end position="2385"/>
    </location>
</feature>
<dbReference type="OrthoDB" id="77931at2759"/>
<feature type="transmembrane region" description="Helical" evidence="1">
    <location>
        <begin position="2256"/>
        <end position="2282"/>
    </location>
</feature>
<dbReference type="Proteomes" id="UP000683925">
    <property type="component" value="Unassembled WGS sequence"/>
</dbReference>
<evidence type="ECO:0000256" key="1">
    <source>
        <dbReference type="SAM" id="Phobius"/>
    </source>
</evidence>
<keyword evidence="1" id="KW-1133">Transmembrane helix</keyword>
<feature type="transmembrane region" description="Helical" evidence="1">
    <location>
        <begin position="2332"/>
        <end position="2349"/>
    </location>
</feature>
<evidence type="ECO:0008006" key="4">
    <source>
        <dbReference type="Google" id="ProtNLM"/>
    </source>
</evidence>
<reference evidence="2" key="1">
    <citation type="submission" date="2021-01" db="EMBL/GenBank/DDBJ databases">
        <authorList>
            <consortium name="Genoscope - CEA"/>
            <person name="William W."/>
        </authorList>
    </citation>
    <scope>NUCLEOTIDE SEQUENCE</scope>
</reference>
<proteinExistence type="predicted"/>
<feature type="transmembrane region" description="Helical" evidence="1">
    <location>
        <begin position="2104"/>
        <end position="2129"/>
    </location>
</feature>
<feature type="transmembrane region" description="Helical" evidence="1">
    <location>
        <begin position="2302"/>
        <end position="2320"/>
    </location>
</feature>
<evidence type="ECO:0000313" key="2">
    <source>
        <dbReference type="EMBL" id="CAD8203419.1"/>
    </source>
</evidence>
<dbReference type="InterPro" id="IPR006212">
    <property type="entry name" value="Furin_repeat"/>
</dbReference>
<dbReference type="PANTHER" id="PTHR11319:SF35">
    <property type="entry name" value="OUTER MEMBRANE PROTEIN PMPC-RELATED"/>
    <property type="match status" value="1"/>
</dbReference>
<accession>A0A8S1XQG3</accession>
<gene>
    <name evidence="2" type="ORF">POCTA_138.1.T1300004</name>
</gene>